<dbReference type="AlphaFoldDB" id="A0A6J5GYN5"/>
<dbReference type="PANTHER" id="PTHR30413">
    <property type="entry name" value="INNER MEMBRANE TRANSPORT PERMEASE"/>
    <property type="match status" value="1"/>
</dbReference>
<feature type="transmembrane region" description="Helical" evidence="9">
    <location>
        <begin position="66"/>
        <end position="88"/>
    </location>
</feature>
<feature type="transmembrane region" description="Helical" evidence="9">
    <location>
        <begin position="242"/>
        <end position="261"/>
    </location>
</feature>
<sequence length="271" mass="31003">MTDRVRTPLEVTLAVWRAMFLREALDRLFEARAAWLWLLVEPVVYIAIHAFGYQTFHIHEVGGMEISMWILGGFVGFLLWRRTWLQVLHALDSNRAFFVYRQVKPFDAAFIRGALELFLMIPIAILIILFTVAMGRTITPDTLNPVLFPVNPLLVIVSLLGLWLFGFGFGLITSVAMKFVPELDHIYKMLYVPLYYVSGTLLPIAVVPEPYRDLLLFNPVVHGIELVRLGFLPTYHTDPGVSLAYLYGWALGFVLIGLALYRRFAKKLVMK</sequence>
<keyword evidence="6 9" id="KW-0812">Transmembrane</keyword>
<dbReference type="GO" id="GO:0140359">
    <property type="term" value="F:ABC-type transporter activity"/>
    <property type="evidence" value="ECO:0007669"/>
    <property type="project" value="InterPro"/>
</dbReference>
<feature type="domain" description="ABC transmembrane type-2" evidence="10">
    <location>
        <begin position="33"/>
        <end position="264"/>
    </location>
</feature>
<evidence type="ECO:0000256" key="5">
    <source>
        <dbReference type="ARBA" id="ARBA00022519"/>
    </source>
</evidence>
<dbReference type="PROSITE" id="PS51012">
    <property type="entry name" value="ABC_TM2"/>
    <property type="match status" value="1"/>
</dbReference>
<feature type="transmembrane region" description="Helical" evidence="9">
    <location>
        <begin position="109"/>
        <end position="133"/>
    </location>
</feature>
<evidence type="ECO:0000259" key="10">
    <source>
        <dbReference type="PROSITE" id="PS51012"/>
    </source>
</evidence>
<keyword evidence="12" id="KW-1185">Reference proteome</keyword>
<gene>
    <name evidence="11" type="primary">kpsM</name>
    <name evidence="11" type="ORF">LMG27177_06025</name>
</gene>
<evidence type="ECO:0000256" key="7">
    <source>
        <dbReference type="ARBA" id="ARBA00022989"/>
    </source>
</evidence>
<evidence type="ECO:0000256" key="3">
    <source>
        <dbReference type="ARBA" id="ARBA00022448"/>
    </source>
</evidence>
<proteinExistence type="inferred from homology"/>
<accession>A0A6J5GYN5</accession>
<keyword evidence="5" id="KW-0997">Cell inner membrane</keyword>
<evidence type="ECO:0000256" key="6">
    <source>
        <dbReference type="ARBA" id="ARBA00022692"/>
    </source>
</evidence>
<feature type="transmembrane region" description="Helical" evidence="9">
    <location>
        <begin position="153"/>
        <end position="177"/>
    </location>
</feature>
<dbReference type="InterPro" id="IPR000412">
    <property type="entry name" value="ABC_2_transport"/>
</dbReference>
<evidence type="ECO:0000256" key="2">
    <source>
        <dbReference type="ARBA" id="ARBA00007783"/>
    </source>
</evidence>
<feature type="transmembrane region" description="Helical" evidence="9">
    <location>
        <begin position="189"/>
        <end position="207"/>
    </location>
</feature>
<evidence type="ECO:0000256" key="1">
    <source>
        <dbReference type="ARBA" id="ARBA00004429"/>
    </source>
</evidence>
<evidence type="ECO:0000256" key="8">
    <source>
        <dbReference type="ARBA" id="ARBA00023136"/>
    </source>
</evidence>
<evidence type="ECO:0000313" key="12">
    <source>
        <dbReference type="Proteomes" id="UP000494252"/>
    </source>
</evidence>
<dbReference type="PRINTS" id="PR00164">
    <property type="entry name" value="ABC2TRNSPORT"/>
</dbReference>
<reference evidence="11 12" key="1">
    <citation type="submission" date="2020-04" db="EMBL/GenBank/DDBJ databases">
        <authorList>
            <person name="De Canck E."/>
        </authorList>
    </citation>
    <scope>NUCLEOTIDE SEQUENCE [LARGE SCALE GENOMIC DNA]</scope>
    <source>
        <strain evidence="11 12">LMG 27177</strain>
    </source>
</reference>
<evidence type="ECO:0000256" key="4">
    <source>
        <dbReference type="ARBA" id="ARBA00022475"/>
    </source>
</evidence>
<keyword evidence="8 9" id="KW-0472">Membrane</keyword>
<comment type="similarity">
    <text evidence="2 9">Belongs to the ABC-2 integral membrane protein family.</text>
</comment>
<keyword evidence="7 9" id="KW-1133">Transmembrane helix</keyword>
<keyword evidence="3 9" id="KW-0813">Transport</keyword>
<dbReference type="PANTHER" id="PTHR30413:SF8">
    <property type="entry name" value="TRANSPORT PERMEASE PROTEIN"/>
    <property type="match status" value="1"/>
</dbReference>
<dbReference type="GO" id="GO:0015920">
    <property type="term" value="P:lipopolysaccharide transport"/>
    <property type="evidence" value="ECO:0007669"/>
    <property type="project" value="TreeGrafter"/>
</dbReference>
<feature type="transmembrane region" description="Helical" evidence="9">
    <location>
        <begin position="34"/>
        <end position="54"/>
    </location>
</feature>
<comment type="subcellular location">
    <subcellularLocation>
        <location evidence="1 9">Cell inner membrane</location>
        <topology evidence="1 9">Multi-pass membrane protein</topology>
    </subcellularLocation>
</comment>
<dbReference type="InterPro" id="IPR047817">
    <property type="entry name" value="ABC2_TM_bact-type"/>
</dbReference>
<evidence type="ECO:0000256" key="9">
    <source>
        <dbReference type="RuleBase" id="RU361157"/>
    </source>
</evidence>
<dbReference type="GO" id="GO:0043190">
    <property type="term" value="C:ATP-binding cassette (ABC) transporter complex"/>
    <property type="evidence" value="ECO:0007669"/>
    <property type="project" value="InterPro"/>
</dbReference>
<keyword evidence="4 9" id="KW-1003">Cell membrane</keyword>
<dbReference type="Pfam" id="PF01061">
    <property type="entry name" value="ABC2_membrane"/>
    <property type="match status" value="1"/>
</dbReference>
<protein>
    <recommendedName>
        <fullName evidence="9">Transport permease protein</fullName>
    </recommendedName>
</protein>
<dbReference type="InterPro" id="IPR013525">
    <property type="entry name" value="ABC2_TM"/>
</dbReference>
<evidence type="ECO:0000313" key="11">
    <source>
        <dbReference type="EMBL" id="CAB3806029.1"/>
    </source>
</evidence>
<name>A0A6J5GYN5_9BURK</name>
<dbReference type="RefSeq" id="WP_175165155.1">
    <property type="nucleotide sequence ID" value="NZ_CADIKI010000022.1"/>
</dbReference>
<organism evidence="11 12">
    <name type="scientific">Paraburkholderia fynbosensis</name>
    <dbReference type="NCBI Taxonomy" id="1200993"/>
    <lineage>
        <taxon>Bacteria</taxon>
        <taxon>Pseudomonadati</taxon>
        <taxon>Pseudomonadota</taxon>
        <taxon>Betaproteobacteria</taxon>
        <taxon>Burkholderiales</taxon>
        <taxon>Burkholderiaceae</taxon>
        <taxon>Paraburkholderia</taxon>
    </lineage>
</organism>
<dbReference type="Proteomes" id="UP000494252">
    <property type="component" value="Unassembled WGS sequence"/>
</dbReference>
<dbReference type="EMBL" id="CADIKI010000022">
    <property type="protein sequence ID" value="CAB3806029.1"/>
    <property type="molecule type" value="Genomic_DNA"/>
</dbReference>